<gene>
    <name evidence="1" type="ORF">HPB50_017155</name>
</gene>
<name>A0ACB7T7Z9_HYAAI</name>
<evidence type="ECO:0000313" key="2">
    <source>
        <dbReference type="Proteomes" id="UP000821845"/>
    </source>
</evidence>
<dbReference type="Proteomes" id="UP000821845">
    <property type="component" value="Chromosome 10"/>
</dbReference>
<organism evidence="1 2">
    <name type="scientific">Hyalomma asiaticum</name>
    <name type="common">Tick</name>
    <dbReference type="NCBI Taxonomy" id="266040"/>
    <lineage>
        <taxon>Eukaryota</taxon>
        <taxon>Metazoa</taxon>
        <taxon>Ecdysozoa</taxon>
        <taxon>Arthropoda</taxon>
        <taxon>Chelicerata</taxon>
        <taxon>Arachnida</taxon>
        <taxon>Acari</taxon>
        <taxon>Parasitiformes</taxon>
        <taxon>Ixodida</taxon>
        <taxon>Ixodoidea</taxon>
        <taxon>Ixodidae</taxon>
        <taxon>Hyalomminae</taxon>
        <taxon>Hyalomma</taxon>
    </lineage>
</organism>
<sequence length="515" mass="57442">MPGEPRTIFCHDMENNYKEDRPTTALCEHACVVIAGSSTALMLETRTGSTIGRIIDTFIYYSHYMVTIPPPGWISAAHRHGVKVLGTFILGKDDIKTFNTMRGNGLAPQVAAQLANVATVGRSCLGPSPKKMHKTVPGSLVIWYDAVDVDGNVTPHNELNQKNRRFFDLCDGIFLNFRWTEAMLQSSAQLAGARKADVYAGVDVYSRDTSYQGGYEMCEAVQLARRFGLSAAIFAAGWVYETQGRKDFSKNQYRLWSFPDDCCSDWRLTKPPLTTSFCQGFGSKLFAKGHCMSRGAWFNLHKQQLQPRDQGNSLCQSCCSVKLHTEDAYNGGGCLRVLFKSRREHPDVEPYVRLFGCDFPLGPLAVTYTFKNVSNCVRVGHDIAIVLKARNAAGEAEEIYLGIVVGLPDGYNYAVTREVTRGPEDDADDPKTCWVTRKYKLEDLRGASDRAILQEVGLRFSCFNEEAVVCLLGQLDVRRPDDMKAAASDDSTSDDEPERKRVREEQYGFDAVQVE</sequence>
<evidence type="ECO:0000313" key="1">
    <source>
        <dbReference type="EMBL" id="KAH6943198.1"/>
    </source>
</evidence>
<dbReference type="EMBL" id="CM023490">
    <property type="protein sequence ID" value="KAH6943198.1"/>
    <property type="molecule type" value="Genomic_DNA"/>
</dbReference>
<comment type="caution">
    <text evidence="1">The sequence shown here is derived from an EMBL/GenBank/DDBJ whole genome shotgun (WGS) entry which is preliminary data.</text>
</comment>
<reference evidence="1" key="1">
    <citation type="submission" date="2020-05" db="EMBL/GenBank/DDBJ databases">
        <title>Large-scale comparative analyses of tick genomes elucidate their genetic diversity and vector capacities.</title>
        <authorList>
            <person name="Jia N."/>
            <person name="Wang J."/>
            <person name="Shi W."/>
            <person name="Du L."/>
            <person name="Sun Y."/>
            <person name="Zhan W."/>
            <person name="Jiang J."/>
            <person name="Wang Q."/>
            <person name="Zhang B."/>
            <person name="Ji P."/>
            <person name="Sakyi L.B."/>
            <person name="Cui X."/>
            <person name="Yuan T."/>
            <person name="Jiang B."/>
            <person name="Yang W."/>
            <person name="Lam T.T.-Y."/>
            <person name="Chang Q."/>
            <person name="Ding S."/>
            <person name="Wang X."/>
            <person name="Zhu J."/>
            <person name="Ruan X."/>
            <person name="Zhao L."/>
            <person name="Wei J."/>
            <person name="Que T."/>
            <person name="Du C."/>
            <person name="Cheng J."/>
            <person name="Dai P."/>
            <person name="Han X."/>
            <person name="Huang E."/>
            <person name="Gao Y."/>
            <person name="Liu J."/>
            <person name="Shao H."/>
            <person name="Ye R."/>
            <person name="Li L."/>
            <person name="Wei W."/>
            <person name="Wang X."/>
            <person name="Wang C."/>
            <person name="Yang T."/>
            <person name="Huo Q."/>
            <person name="Li W."/>
            <person name="Guo W."/>
            <person name="Chen H."/>
            <person name="Zhou L."/>
            <person name="Ni X."/>
            <person name="Tian J."/>
            <person name="Zhou Y."/>
            <person name="Sheng Y."/>
            <person name="Liu T."/>
            <person name="Pan Y."/>
            <person name="Xia L."/>
            <person name="Li J."/>
            <person name="Zhao F."/>
            <person name="Cao W."/>
        </authorList>
    </citation>
    <scope>NUCLEOTIDE SEQUENCE</scope>
    <source>
        <strain evidence="1">Hyas-2018</strain>
    </source>
</reference>
<proteinExistence type="predicted"/>
<keyword evidence="2" id="KW-1185">Reference proteome</keyword>
<protein>
    <submittedName>
        <fullName evidence="1">Uncharacterized protein</fullName>
    </submittedName>
</protein>
<accession>A0ACB7T7Z9</accession>